<evidence type="ECO:0000256" key="3">
    <source>
        <dbReference type="PROSITE-ProRule" id="PRU00221"/>
    </source>
</evidence>
<dbReference type="CDD" id="cd00200">
    <property type="entry name" value="WD40"/>
    <property type="match status" value="1"/>
</dbReference>
<evidence type="ECO:0000313" key="5">
    <source>
        <dbReference type="Proteomes" id="UP000010798"/>
    </source>
</evidence>
<dbReference type="Proteomes" id="UP000010798">
    <property type="component" value="Chromosome"/>
</dbReference>
<feature type="repeat" description="WD" evidence="3">
    <location>
        <begin position="591"/>
        <end position="626"/>
    </location>
</feature>
<name>L0DLP7_SINAD</name>
<dbReference type="HOGENOM" id="CLU_000288_57_32_0"/>
<dbReference type="PANTHER" id="PTHR19848:SF8">
    <property type="entry name" value="F-BOX AND WD REPEAT DOMAIN CONTAINING 7"/>
    <property type="match status" value="1"/>
</dbReference>
<dbReference type="PROSITE" id="PS50294">
    <property type="entry name" value="WD_REPEATS_REGION"/>
    <property type="match status" value="4"/>
</dbReference>
<dbReference type="STRING" id="886293.Sinac_5444"/>
<evidence type="ECO:0000256" key="2">
    <source>
        <dbReference type="ARBA" id="ARBA00022737"/>
    </source>
</evidence>
<dbReference type="eggNOG" id="COG2319">
    <property type="taxonomic scope" value="Bacteria"/>
</dbReference>
<dbReference type="SMART" id="SM00320">
    <property type="entry name" value="WD40"/>
    <property type="match status" value="8"/>
</dbReference>
<dbReference type="Pfam" id="PF00400">
    <property type="entry name" value="WD40"/>
    <property type="match status" value="7"/>
</dbReference>
<dbReference type="InterPro" id="IPR001680">
    <property type="entry name" value="WD40_rpt"/>
</dbReference>
<dbReference type="InterPro" id="IPR015943">
    <property type="entry name" value="WD40/YVTN_repeat-like_dom_sf"/>
</dbReference>
<keyword evidence="1 3" id="KW-0853">WD repeat</keyword>
<dbReference type="SUPFAM" id="SSF50978">
    <property type="entry name" value="WD40 repeat-like"/>
    <property type="match status" value="1"/>
</dbReference>
<dbReference type="PRINTS" id="PR00320">
    <property type="entry name" value="GPROTEINBRPT"/>
</dbReference>
<evidence type="ECO:0000256" key="1">
    <source>
        <dbReference type="ARBA" id="ARBA00022574"/>
    </source>
</evidence>
<dbReference type="InterPro" id="IPR020472">
    <property type="entry name" value="WD40_PAC1"/>
</dbReference>
<evidence type="ECO:0000313" key="4">
    <source>
        <dbReference type="EMBL" id="AGA29591.1"/>
    </source>
</evidence>
<dbReference type="PANTHER" id="PTHR19848">
    <property type="entry name" value="WD40 REPEAT PROTEIN"/>
    <property type="match status" value="1"/>
</dbReference>
<feature type="repeat" description="WD" evidence="3">
    <location>
        <begin position="466"/>
        <end position="507"/>
    </location>
</feature>
<dbReference type="AlphaFoldDB" id="L0DLP7"/>
<dbReference type="EMBL" id="CP003364">
    <property type="protein sequence ID" value="AGA29591.1"/>
    <property type="molecule type" value="Genomic_DNA"/>
</dbReference>
<proteinExistence type="predicted"/>
<sequence length="626" mass="68404">MLRDLASGRVRLRLKGHEHEVTILAFSGNGRLLGSTAQNPTMALRQRKILVWDATTGAQLAKLETSEERLVLSLGFSRSGHRLVTAWVKAWGEPIHFDLFDLFAEPGRPVLVRSQVVQWENDNRFLGGPYLAARPLHGPLTVFDTETLKALWSTSDRDQRFTWSRLSTGGQWLVAEDGHDAVIWEAATGRVSKQIPISKPSQEVGYVLVSPDGKNLLVEHKPLRVALFDLAAGSAQPERELPLRDPAQHQLKQAVFSPDGKFIAINTQHLGGGQGPVTVWHTATGRLLDTYPGQRLFKAWISFSADSRSLFLNGDSGIQRWWLERPKINASESLAGHKDEAWAAVFSPSDNLLATGSDDTDDPWTIRLWDTSTGQFRLGWSGGEGTVSSLAFATDGATLASTHLDESGDIRLWDTTQGRLRKTLRGHAGKVRTVAFRPHGAMLASGGDDATIRLWADANSNQMKTLKGHTDKVRQVTFSPDGNTLASASNDGTVRLWDVTTERLVRVLRNPIEVTAVGFSPDGAMLAATDELGTILCWEARTGTLIRRLHSGDRAPRSLAFSPDGHALATAGETGSIRLWDPLTGQDLLSLDGHKTAINALAFSHDGRTLASCSSNGVVKLWRSTD</sequence>
<keyword evidence="5" id="KW-1185">Reference proteome</keyword>
<dbReference type="Gene3D" id="2.130.10.10">
    <property type="entry name" value="YVTN repeat-like/Quinoprotein amine dehydrogenase"/>
    <property type="match status" value="5"/>
</dbReference>
<dbReference type="InterPro" id="IPR036322">
    <property type="entry name" value="WD40_repeat_dom_sf"/>
</dbReference>
<dbReference type="KEGG" id="saci:Sinac_5444"/>
<dbReference type="PROSITE" id="PS50082">
    <property type="entry name" value="WD_REPEATS_2"/>
    <property type="match status" value="4"/>
</dbReference>
<dbReference type="SUPFAM" id="SSF50998">
    <property type="entry name" value="Quinoprotein alcohol dehydrogenase-like"/>
    <property type="match status" value="1"/>
</dbReference>
<gene>
    <name evidence="4" type="ordered locus">Sinac_5444</name>
</gene>
<organism evidence="4 5">
    <name type="scientific">Singulisphaera acidiphila (strain ATCC BAA-1392 / DSM 18658 / VKM B-2454 / MOB10)</name>
    <dbReference type="NCBI Taxonomy" id="886293"/>
    <lineage>
        <taxon>Bacteria</taxon>
        <taxon>Pseudomonadati</taxon>
        <taxon>Planctomycetota</taxon>
        <taxon>Planctomycetia</taxon>
        <taxon>Isosphaerales</taxon>
        <taxon>Isosphaeraceae</taxon>
        <taxon>Singulisphaera</taxon>
    </lineage>
</organism>
<feature type="repeat" description="WD" evidence="3">
    <location>
        <begin position="424"/>
        <end position="465"/>
    </location>
</feature>
<dbReference type="PROSITE" id="PS00678">
    <property type="entry name" value="WD_REPEATS_1"/>
    <property type="match status" value="1"/>
</dbReference>
<keyword evidence="2" id="KW-0677">Repeat</keyword>
<feature type="repeat" description="WD" evidence="3">
    <location>
        <begin position="549"/>
        <end position="590"/>
    </location>
</feature>
<reference evidence="4 5" key="1">
    <citation type="submission" date="2012-02" db="EMBL/GenBank/DDBJ databases">
        <title>Complete sequence of chromosome of Singulisphaera acidiphila DSM 18658.</title>
        <authorList>
            <consortium name="US DOE Joint Genome Institute (JGI-PGF)"/>
            <person name="Lucas S."/>
            <person name="Copeland A."/>
            <person name="Lapidus A."/>
            <person name="Glavina del Rio T."/>
            <person name="Dalin E."/>
            <person name="Tice H."/>
            <person name="Bruce D."/>
            <person name="Goodwin L."/>
            <person name="Pitluck S."/>
            <person name="Peters L."/>
            <person name="Ovchinnikova G."/>
            <person name="Chertkov O."/>
            <person name="Kyrpides N."/>
            <person name="Mavromatis K."/>
            <person name="Ivanova N."/>
            <person name="Brettin T."/>
            <person name="Detter J.C."/>
            <person name="Han C."/>
            <person name="Larimer F."/>
            <person name="Land M."/>
            <person name="Hauser L."/>
            <person name="Markowitz V."/>
            <person name="Cheng J.-F."/>
            <person name="Hugenholtz P."/>
            <person name="Woyke T."/>
            <person name="Wu D."/>
            <person name="Tindall B."/>
            <person name="Pomrenke H."/>
            <person name="Brambilla E."/>
            <person name="Klenk H.-P."/>
            <person name="Eisen J.A."/>
        </authorList>
    </citation>
    <scope>NUCLEOTIDE SEQUENCE [LARGE SCALE GENOMIC DNA]</scope>
    <source>
        <strain evidence="5">ATCC BAA-1392 / DSM 18658 / VKM B-2454 / MOB10</strain>
    </source>
</reference>
<dbReference type="InterPro" id="IPR011047">
    <property type="entry name" value="Quinoprotein_ADH-like_sf"/>
</dbReference>
<dbReference type="InterPro" id="IPR019775">
    <property type="entry name" value="WD40_repeat_CS"/>
</dbReference>
<accession>L0DLP7</accession>
<protein>
    <submittedName>
        <fullName evidence="4">WD40 repeat-containing protein</fullName>
    </submittedName>
</protein>